<feature type="region of interest" description="Disordered" evidence="2">
    <location>
        <begin position="1"/>
        <end position="28"/>
    </location>
</feature>
<dbReference type="GeneID" id="98054073"/>
<dbReference type="InterPro" id="IPR025736">
    <property type="entry name" value="PucR_C-HTH_dom"/>
</dbReference>
<feature type="domain" description="CdaR GGDEF-like" evidence="4">
    <location>
        <begin position="243"/>
        <end position="363"/>
    </location>
</feature>
<name>A0A852W6H3_PSEA5</name>
<evidence type="ECO:0000313" key="6">
    <source>
        <dbReference type="Proteomes" id="UP000549695"/>
    </source>
</evidence>
<dbReference type="PANTHER" id="PTHR33744:SF1">
    <property type="entry name" value="DNA-BINDING TRANSCRIPTIONAL ACTIVATOR ADER"/>
    <property type="match status" value="1"/>
</dbReference>
<dbReference type="Pfam" id="PF13556">
    <property type="entry name" value="HTH_30"/>
    <property type="match status" value="1"/>
</dbReference>
<evidence type="ECO:0000256" key="1">
    <source>
        <dbReference type="ARBA" id="ARBA00006754"/>
    </source>
</evidence>
<organism evidence="5 6">
    <name type="scientific">Pseudonocardia alni</name>
    <name type="common">Amycolata alni</name>
    <dbReference type="NCBI Taxonomy" id="33907"/>
    <lineage>
        <taxon>Bacteria</taxon>
        <taxon>Bacillati</taxon>
        <taxon>Actinomycetota</taxon>
        <taxon>Actinomycetes</taxon>
        <taxon>Pseudonocardiales</taxon>
        <taxon>Pseudonocardiaceae</taxon>
        <taxon>Pseudonocardia</taxon>
    </lineage>
</organism>
<evidence type="ECO:0000256" key="2">
    <source>
        <dbReference type="SAM" id="MobiDB-lite"/>
    </source>
</evidence>
<feature type="domain" description="PucR C-terminal helix-turn-helix" evidence="3">
    <location>
        <begin position="416"/>
        <end position="474"/>
    </location>
</feature>
<dbReference type="InterPro" id="IPR051448">
    <property type="entry name" value="CdaR-like_regulators"/>
</dbReference>
<keyword evidence="6" id="KW-1185">Reference proteome</keyword>
<dbReference type="RefSeq" id="WP_179762064.1">
    <property type="nucleotide sequence ID" value="NZ_BAAAJZ010000006.1"/>
</dbReference>
<dbReference type="AlphaFoldDB" id="A0A852W6H3"/>
<gene>
    <name evidence="5" type="ORF">HDA37_004385</name>
</gene>
<dbReference type="InterPro" id="IPR042070">
    <property type="entry name" value="PucR_C-HTH_sf"/>
</dbReference>
<comment type="caution">
    <text evidence="5">The sequence shown here is derived from an EMBL/GenBank/DDBJ whole genome shotgun (WGS) entry which is preliminary data.</text>
</comment>
<dbReference type="Gene3D" id="1.10.10.2840">
    <property type="entry name" value="PucR C-terminal helix-turn-helix domain"/>
    <property type="match status" value="1"/>
</dbReference>
<feature type="compositionally biased region" description="Basic and acidic residues" evidence="2">
    <location>
        <begin position="1"/>
        <end position="10"/>
    </location>
</feature>
<evidence type="ECO:0000313" key="5">
    <source>
        <dbReference type="EMBL" id="NYG04100.1"/>
    </source>
</evidence>
<proteinExistence type="inferred from homology"/>
<accession>A0A852W6H3</accession>
<evidence type="ECO:0000259" key="3">
    <source>
        <dbReference type="Pfam" id="PF13556"/>
    </source>
</evidence>
<reference evidence="5 6" key="1">
    <citation type="submission" date="2020-07" db="EMBL/GenBank/DDBJ databases">
        <title>Sequencing the genomes of 1000 actinobacteria strains.</title>
        <authorList>
            <person name="Klenk H.-P."/>
        </authorList>
    </citation>
    <scope>NUCLEOTIDE SEQUENCE [LARGE SCALE GENOMIC DNA]</scope>
    <source>
        <strain evidence="5 6">DSM 44749</strain>
    </source>
</reference>
<comment type="similarity">
    <text evidence="1">Belongs to the CdaR family.</text>
</comment>
<evidence type="ECO:0000259" key="4">
    <source>
        <dbReference type="Pfam" id="PF17853"/>
    </source>
</evidence>
<dbReference type="EMBL" id="JACCCZ010000001">
    <property type="protein sequence ID" value="NYG04100.1"/>
    <property type="molecule type" value="Genomic_DNA"/>
</dbReference>
<dbReference type="Pfam" id="PF17853">
    <property type="entry name" value="GGDEF_2"/>
    <property type="match status" value="1"/>
</dbReference>
<protein>
    <submittedName>
        <fullName evidence="5">Sugar diacid utilization regulator</fullName>
    </submittedName>
</protein>
<dbReference type="InterPro" id="IPR041522">
    <property type="entry name" value="CdaR_GGDEF"/>
</dbReference>
<dbReference type="Proteomes" id="UP000549695">
    <property type="component" value="Unassembled WGS sequence"/>
</dbReference>
<sequence>MSTPDGDRPRGPGTGLHPPEPRPANKIAAAQPAAINNHVDPQPVRAVARQAGAALRSAALYRADQAADSGELQARHDQLALVNDNLISALADLERRSRAHELLIDVVVTGGGEVAIAAVLHELTGLAVEVEDKFGNLLAWAGDQAPASGRQGAAHDRAELLNRVRRNGCPLRERDRVLAVAQPGDEVLGVLTLIDPSRTAGPYEKLALEFAAVVLAMEMAHKRSLAEIELRLRGDLVDDLLTGTDDQSALARSAALDHDLHPPHQILMIGCTGSDKPERVARAVDQALVRITRSRALTSRRGGSIVVVAPTRSDTVEYEWRELHRLVSDALPRIEVAIGVGRPCANPSDLPRSHREAHRALRVQRGQTHGDGVTTFAELGFYRLVGTAESELEVAEFVREWLGHLIDYDRTHHYDLVTTLWQYYECGGNYDATAHELLIHRSTLRYRLRRIRELTGYDLRAVDTRLNLHIATRAWQIRNGPA</sequence>
<dbReference type="PANTHER" id="PTHR33744">
    <property type="entry name" value="CARBOHYDRATE DIACID REGULATOR"/>
    <property type="match status" value="1"/>
</dbReference>